<dbReference type="Proteomes" id="UP000437446">
    <property type="component" value="Unassembled WGS sequence"/>
</dbReference>
<proteinExistence type="predicted"/>
<gene>
    <name evidence="1" type="ORF">GMD66_16820</name>
    <name evidence="2" type="ORF">GME02_01060</name>
</gene>
<organism evidence="1 3">
    <name type="scientific">Parabacteroides merdae</name>
    <dbReference type="NCBI Taxonomy" id="46503"/>
    <lineage>
        <taxon>Bacteria</taxon>
        <taxon>Pseudomonadati</taxon>
        <taxon>Bacteroidota</taxon>
        <taxon>Bacteroidia</taxon>
        <taxon>Bacteroidales</taxon>
        <taxon>Tannerellaceae</taxon>
        <taxon>Parabacteroides</taxon>
    </lineage>
</organism>
<dbReference type="Proteomes" id="UP000482671">
    <property type="component" value="Unassembled WGS sequence"/>
</dbReference>
<evidence type="ECO:0000313" key="3">
    <source>
        <dbReference type="Proteomes" id="UP000437446"/>
    </source>
</evidence>
<dbReference type="EMBL" id="WNDD01000001">
    <property type="protein sequence ID" value="MTV00276.1"/>
    <property type="molecule type" value="Genomic_DNA"/>
</dbReference>
<dbReference type="AlphaFoldDB" id="A0A3R6FUG0"/>
<dbReference type="RefSeq" id="WP_046452125.1">
    <property type="nucleotide sequence ID" value="NZ_JAJCQX010000011.1"/>
</dbReference>
<sequence length="135" mass="15309">MDKEFFEIANRLGACRLLHGTENKEELMRLLLTPQGTEFCTKNNFPSMEQLREFRGKKAESMRIYIDTDVELTNPVKVFLAGSKAILHFDTIGRYNVILMHGAEAEIHASNYAVVFVKNAGGKVITHKDHTARVL</sequence>
<protein>
    <submittedName>
        <fullName evidence="1">Uncharacterized protein</fullName>
    </submittedName>
</protein>
<accession>A0A3R6FUG0</accession>
<evidence type="ECO:0000313" key="1">
    <source>
        <dbReference type="EMBL" id="MTU30841.1"/>
    </source>
</evidence>
<evidence type="ECO:0000313" key="4">
    <source>
        <dbReference type="Proteomes" id="UP000482671"/>
    </source>
</evidence>
<reference evidence="3 4" key="1">
    <citation type="journal article" date="2019" name="Nat. Med.">
        <title>A library of human gut bacterial isolates paired with longitudinal multiomics data enables mechanistic microbiome research.</title>
        <authorList>
            <person name="Poyet M."/>
            <person name="Groussin M."/>
            <person name="Gibbons S.M."/>
            <person name="Avila-Pacheco J."/>
            <person name="Jiang X."/>
            <person name="Kearney S.M."/>
            <person name="Perrotta A.R."/>
            <person name="Berdy B."/>
            <person name="Zhao S."/>
            <person name="Lieberman T.D."/>
            <person name="Swanson P.K."/>
            <person name="Smith M."/>
            <person name="Roesemann S."/>
            <person name="Alexander J.E."/>
            <person name="Rich S.A."/>
            <person name="Livny J."/>
            <person name="Vlamakis H."/>
            <person name="Clish C."/>
            <person name="Bullock K."/>
            <person name="Deik A."/>
            <person name="Scott J."/>
            <person name="Pierce K.A."/>
            <person name="Xavier R.J."/>
            <person name="Alm E.J."/>
        </authorList>
    </citation>
    <scope>NUCLEOTIDE SEQUENCE [LARGE SCALE GENOMIC DNA]</scope>
    <source>
        <strain evidence="2 4">BIOML-A11</strain>
        <strain evidence="1 3">BIOML-A25</strain>
    </source>
</reference>
<name>A0A3R6FUG0_9BACT</name>
<evidence type="ECO:0000313" key="2">
    <source>
        <dbReference type="EMBL" id="MTV00276.1"/>
    </source>
</evidence>
<comment type="caution">
    <text evidence="1">The sequence shown here is derived from an EMBL/GenBank/DDBJ whole genome shotgun (WGS) entry which is preliminary data.</text>
</comment>
<dbReference type="EMBL" id="WNCR01000011">
    <property type="protein sequence ID" value="MTU30841.1"/>
    <property type="molecule type" value="Genomic_DNA"/>
</dbReference>